<dbReference type="EMBL" id="WWEO01000043">
    <property type="protein sequence ID" value="NCD70329.1"/>
    <property type="molecule type" value="Genomic_DNA"/>
</dbReference>
<evidence type="ECO:0000313" key="1">
    <source>
        <dbReference type="EMBL" id="NCD70329.1"/>
    </source>
</evidence>
<sequence>MIHLKNAFATMAAVCLITTLFTSCKKSGADSPDTATSDTYQPLTLNSTWKYATDYPAVDTTVMTMSSSTQTYGGKSYHVVQSKAKVIGNANTYFYNGNHVYNWRNSSAGAGDIDFTYLNDTAKVNYTWKAKVTDDGTISGIPAQMLGKIIATGISKTVAGKAYTNVIHTTVQLQYALTGSTYSTFATYDFYVAKGIGIIEMDASTYGVKSTFKLLSYTIK</sequence>
<proteinExistence type="predicted"/>
<organism evidence="1 2">
    <name type="scientific">Mucilaginibacter agri</name>
    <dbReference type="NCBI Taxonomy" id="2695265"/>
    <lineage>
        <taxon>Bacteria</taxon>
        <taxon>Pseudomonadati</taxon>
        <taxon>Bacteroidota</taxon>
        <taxon>Sphingobacteriia</taxon>
        <taxon>Sphingobacteriales</taxon>
        <taxon>Sphingobacteriaceae</taxon>
        <taxon>Mucilaginibacter</taxon>
    </lineage>
</organism>
<dbReference type="RefSeq" id="WP_166586312.1">
    <property type="nucleotide sequence ID" value="NZ_WWEO01000043.1"/>
</dbReference>
<dbReference type="AlphaFoldDB" id="A0A966DV95"/>
<protein>
    <submittedName>
        <fullName evidence="1">Uncharacterized protein</fullName>
    </submittedName>
</protein>
<evidence type="ECO:0000313" key="2">
    <source>
        <dbReference type="Proteomes" id="UP000638732"/>
    </source>
</evidence>
<accession>A0A966DV95</accession>
<name>A0A966DV95_9SPHI</name>
<keyword evidence="2" id="KW-1185">Reference proteome</keyword>
<reference evidence="1" key="2">
    <citation type="submission" date="2020-10" db="EMBL/GenBank/DDBJ databases">
        <title>Mucilaginibacter sp. nov., isolated from soil.</title>
        <authorList>
            <person name="Jeon C.O."/>
        </authorList>
    </citation>
    <scope>NUCLEOTIDE SEQUENCE</scope>
    <source>
        <strain evidence="1">R11</strain>
    </source>
</reference>
<reference evidence="1" key="1">
    <citation type="submission" date="2020-01" db="EMBL/GenBank/DDBJ databases">
        <authorList>
            <person name="Seo Y.L."/>
        </authorList>
    </citation>
    <scope>NUCLEOTIDE SEQUENCE</scope>
    <source>
        <strain evidence="1">R11</strain>
    </source>
</reference>
<dbReference type="PROSITE" id="PS51257">
    <property type="entry name" value="PROKAR_LIPOPROTEIN"/>
    <property type="match status" value="1"/>
</dbReference>
<gene>
    <name evidence="1" type="ORF">GSY63_13255</name>
</gene>
<comment type="caution">
    <text evidence="1">The sequence shown here is derived from an EMBL/GenBank/DDBJ whole genome shotgun (WGS) entry which is preliminary data.</text>
</comment>
<dbReference type="Proteomes" id="UP000638732">
    <property type="component" value="Unassembled WGS sequence"/>
</dbReference>